<dbReference type="InterPro" id="IPR025061">
    <property type="entry name" value="Diedel"/>
</dbReference>
<reference evidence="3" key="1">
    <citation type="submission" date="2025-08" db="UniProtKB">
        <authorList>
            <consortium name="RefSeq"/>
        </authorList>
    </citation>
    <scope>IDENTIFICATION</scope>
    <source>
        <strain evidence="3">14028-0561.14</strain>
        <tissue evidence="3">Whole fly</tissue>
    </source>
</reference>
<evidence type="ECO:0000256" key="1">
    <source>
        <dbReference type="SAM" id="SignalP"/>
    </source>
</evidence>
<protein>
    <submittedName>
        <fullName evidence="3">Protein Diedel-like</fullName>
    </submittedName>
</protein>
<dbReference type="GeneID" id="138928739"/>
<evidence type="ECO:0000313" key="2">
    <source>
        <dbReference type="Proteomes" id="UP001652661"/>
    </source>
</evidence>
<sequence length="113" mass="12206">MRLSIVLSLILAIWLCCLTPKTSAVCCKPSHISFELADNGKGHNCGSFGGKKEKHGNTCKAKICGNGDRVVGTWCGRGRCNPSGCHCKKGCLPGNAVESFRNKHGFFNFVYVK</sequence>
<dbReference type="RefSeq" id="XP_070142371.1">
    <property type="nucleotide sequence ID" value="XM_070286270.1"/>
</dbReference>
<dbReference type="Pfam" id="PF13164">
    <property type="entry name" value="Diedel"/>
    <property type="match status" value="1"/>
</dbReference>
<feature type="signal peptide" evidence="1">
    <location>
        <begin position="1"/>
        <end position="24"/>
    </location>
</feature>
<dbReference type="Gene3D" id="3.30.70.2800">
    <property type="match status" value="1"/>
</dbReference>
<keyword evidence="2" id="KW-1185">Reference proteome</keyword>
<organism evidence="2 3">
    <name type="scientific">Drosophila kikkawai</name>
    <name type="common">Fruit fly</name>
    <dbReference type="NCBI Taxonomy" id="30033"/>
    <lineage>
        <taxon>Eukaryota</taxon>
        <taxon>Metazoa</taxon>
        <taxon>Ecdysozoa</taxon>
        <taxon>Arthropoda</taxon>
        <taxon>Hexapoda</taxon>
        <taxon>Insecta</taxon>
        <taxon>Pterygota</taxon>
        <taxon>Neoptera</taxon>
        <taxon>Endopterygota</taxon>
        <taxon>Diptera</taxon>
        <taxon>Brachycera</taxon>
        <taxon>Muscomorpha</taxon>
        <taxon>Ephydroidea</taxon>
        <taxon>Drosophilidae</taxon>
        <taxon>Drosophila</taxon>
        <taxon>Sophophora</taxon>
    </lineage>
</organism>
<accession>A0ABM4GI28</accession>
<evidence type="ECO:0000313" key="3">
    <source>
        <dbReference type="RefSeq" id="XP_070142371.1"/>
    </source>
</evidence>
<name>A0ABM4GI28_DROKI</name>
<proteinExistence type="predicted"/>
<dbReference type="Proteomes" id="UP001652661">
    <property type="component" value="Chromosome 3R"/>
</dbReference>
<feature type="chain" id="PRO_5046925015" evidence="1">
    <location>
        <begin position="25"/>
        <end position="113"/>
    </location>
</feature>
<gene>
    <name evidence="3" type="primary">LOC138928739</name>
</gene>
<keyword evidence="1" id="KW-0732">Signal</keyword>